<reference evidence="2" key="1">
    <citation type="submission" date="2014-08" db="EMBL/GenBank/DDBJ databases">
        <authorList>
            <person name="Sharma Rahul"/>
            <person name="Thines Marco"/>
        </authorList>
    </citation>
    <scope>NUCLEOTIDE SEQUENCE</scope>
</reference>
<evidence type="ECO:0000256" key="1">
    <source>
        <dbReference type="SAM" id="MobiDB-lite"/>
    </source>
</evidence>
<evidence type="ECO:0000313" key="2">
    <source>
        <dbReference type="EMBL" id="CED85359.1"/>
    </source>
</evidence>
<protein>
    <recommendedName>
        <fullName evidence="3">F-box domain-containing protein</fullName>
    </recommendedName>
</protein>
<evidence type="ECO:0008006" key="3">
    <source>
        <dbReference type="Google" id="ProtNLM"/>
    </source>
</evidence>
<proteinExistence type="predicted"/>
<feature type="region of interest" description="Disordered" evidence="1">
    <location>
        <begin position="366"/>
        <end position="404"/>
    </location>
</feature>
<organism evidence="2">
    <name type="scientific">Phaffia rhodozyma</name>
    <name type="common">Yeast</name>
    <name type="synonym">Xanthophyllomyces dendrorhous</name>
    <dbReference type="NCBI Taxonomy" id="264483"/>
    <lineage>
        <taxon>Eukaryota</taxon>
        <taxon>Fungi</taxon>
        <taxon>Dikarya</taxon>
        <taxon>Basidiomycota</taxon>
        <taxon>Agaricomycotina</taxon>
        <taxon>Tremellomycetes</taxon>
        <taxon>Cystofilobasidiales</taxon>
        <taxon>Mrakiaceae</taxon>
        <taxon>Phaffia</taxon>
    </lineage>
</organism>
<feature type="compositionally biased region" description="Low complexity" evidence="1">
    <location>
        <begin position="383"/>
        <end position="403"/>
    </location>
</feature>
<dbReference type="EMBL" id="LN483332">
    <property type="protein sequence ID" value="CED85359.1"/>
    <property type="molecule type" value="Genomic_DNA"/>
</dbReference>
<dbReference type="AlphaFoldDB" id="A0A0F7SXC3"/>
<name>A0A0F7SXC3_PHARH</name>
<sequence length="633" mass="70585">MNTRRASFDTIPVDVLETIAFFTATSDPVGPPSDIPSLCRTCKSFARHLSLRSLPHLYARIFRSHFDTAALNRRFPSSNRTALVLSNELVRRWKTLKRVRAGKFGDWAKLEDCLPGEDEGYHDLWTIWIMCMENDGRNLEQLTKYANISTYLLLFRQRYLVPTTPSSAMFSSRLIASSKRRNLPTDSPTVALALWIHHYIFDASIGKDSQDETKPDVLYMLRLFAFAAQLFDGYLSPWTHLKLPITPDALPDEPSPISPYLANLTPRSLTTTIQYPGNLNLEISPPVAAHAGLLSFFGRVQEEGGGADSVQVPGDQGPVLGDSHDEELFRSVEDGLSENTKKIDSKSFDRDWERLIHCREPIVPRRQPELLTATRTGPEIESEASPSSSTRSSPKPTLTSSSSGLGAWRCRHTIQGVWSGSFVFLDFDAYRDMLDGSSRAIYEGPFGLQPQVFRLSEILVKRSPQSQKIVDQGLRPPIVRPAINAGFPLTWSWAGNVATSGALDRLDFGGRGSGSGGRGGIDAAMLMGEQGWEHVDQQEEEEMRERGADVDGLELILIGTGHSAWGTFNISGRVRLWDGLIYLMKDYTPDSRGKWLYRGYVVAGGAMVGRWRDTFTPEAYSGYEGCFQMTKRG</sequence>
<accession>A0A0F7SXC3</accession>